<comment type="caution">
    <text evidence="1">The sequence shown here is derived from an EMBL/GenBank/DDBJ whole genome shotgun (WGS) entry which is preliminary data.</text>
</comment>
<gene>
    <name evidence="1" type="ORF">RCO7_14649</name>
</gene>
<dbReference type="InParanoid" id="A0A1E1KU78"/>
<sequence length="107" mass="12023">MWRISSALRKVILTHCSQGASNSKASRSCEKRPSSGFAVEYSEHTSLPVLSQKIAGNSSSREGAISRFPFKIWSLDNLFRLNEKAGDSNSFQCGDVRPYFLVFENWD</sequence>
<evidence type="ECO:0000313" key="1">
    <source>
        <dbReference type="EMBL" id="CZT01682.1"/>
    </source>
</evidence>
<accession>A0A1E1KU78</accession>
<dbReference type="Proteomes" id="UP000178129">
    <property type="component" value="Unassembled WGS sequence"/>
</dbReference>
<dbReference type="AlphaFoldDB" id="A0A1E1KU78"/>
<name>A0A1E1KU78_9HELO</name>
<reference evidence="2" key="1">
    <citation type="submission" date="2016-03" db="EMBL/GenBank/DDBJ databases">
        <authorList>
            <person name="Ploux O."/>
        </authorList>
    </citation>
    <scope>NUCLEOTIDE SEQUENCE [LARGE SCALE GENOMIC DNA]</scope>
    <source>
        <strain evidence="2">UK7</strain>
    </source>
</reference>
<evidence type="ECO:0000313" key="2">
    <source>
        <dbReference type="Proteomes" id="UP000178129"/>
    </source>
</evidence>
<protein>
    <submittedName>
        <fullName evidence="1">Uncharacterized protein</fullName>
    </submittedName>
</protein>
<organism evidence="1 2">
    <name type="scientific">Rhynchosporium graminicola</name>
    <dbReference type="NCBI Taxonomy" id="2792576"/>
    <lineage>
        <taxon>Eukaryota</taxon>
        <taxon>Fungi</taxon>
        <taxon>Dikarya</taxon>
        <taxon>Ascomycota</taxon>
        <taxon>Pezizomycotina</taxon>
        <taxon>Leotiomycetes</taxon>
        <taxon>Helotiales</taxon>
        <taxon>Ploettnerulaceae</taxon>
        <taxon>Rhynchosporium</taxon>
    </lineage>
</organism>
<dbReference type="EMBL" id="FJUW01000023">
    <property type="protein sequence ID" value="CZT01682.1"/>
    <property type="molecule type" value="Genomic_DNA"/>
</dbReference>
<keyword evidence="2" id="KW-1185">Reference proteome</keyword>
<proteinExistence type="predicted"/>